<dbReference type="GO" id="GO:0005524">
    <property type="term" value="F:ATP binding"/>
    <property type="evidence" value="ECO:0007669"/>
    <property type="project" value="UniProtKB-KW"/>
</dbReference>
<evidence type="ECO:0000256" key="5">
    <source>
        <dbReference type="ARBA" id="ARBA00023146"/>
    </source>
</evidence>
<dbReference type="Pfam" id="PF08264">
    <property type="entry name" value="Anticodon_1"/>
    <property type="match status" value="1"/>
</dbReference>
<keyword evidence="1 7" id="KW-0436">Ligase</keyword>
<keyword evidence="5" id="KW-0030">Aminoacyl-tRNA synthetase</keyword>
<evidence type="ECO:0000256" key="2">
    <source>
        <dbReference type="ARBA" id="ARBA00022741"/>
    </source>
</evidence>
<dbReference type="AlphaFoldDB" id="A0A699X027"/>
<dbReference type="InterPro" id="IPR009080">
    <property type="entry name" value="tRNAsynth_Ia_anticodon-bd"/>
</dbReference>
<keyword evidence="4" id="KW-0648">Protein biosynthesis</keyword>
<evidence type="ECO:0000256" key="4">
    <source>
        <dbReference type="ARBA" id="ARBA00022917"/>
    </source>
</evidence>
<dbReference type="GO" id="GO:0004812">
    <property type="term" value="F:aminoacyl-tRNA ligase activity"/>
    <property type="evidence" value="ECO:0007669"/>
    <property type="project" value="UniProtKB-KW"/>
</dbReference>
<feature type="domain" description="Methionyl/Valyl/Leucyl/Isoleucyl-tRNA synthetase anticodon-binding" evidence="6">
    <location>
        <begin position="1"/>
        <end position="68"/>
    </location>
</feature>
<comment type="caution">
    <text evidence="7">The sequence shown here is derived from an EMBL/GenBank/DDBJ whole genome shotgun (WGS) entry which is preliminary data.</text>
</comment>
<accession>A0A699X027</accession>
<dbReference type="Gene3D" id="1.10.730.10">
    <property type="entry name" value="Isoleucyl-tRNA Synthetase, Domain 1"/>
    <property type="match status" value="1"/>
</dbReference>
<reference evidence="7" key="1">
    <citation type="journal article" date="2019" name="Sci. Rep.">
        <title>Draft genome of Tanacetum cinerariifolium, the natural source of mosquito coil.</title>
        <authorList>
            <person name="Yamashiro T."/>
            <person name="Shiraishi A."/>
            <person name="Satake H."/>
            <person name="Nakayama K."/>
        </authorList>
    </citation>
    <scope>NUCLEOTIDE SEQUENCE</scope>
</reference>
<feature type="non-terminal residue" evidence="7">
    <location>
        <position position="82"/>
    </location>
</feature>
<proteinExistence type="predicted"/>
<evidence type="ECO:0000256" key="3">
    <source>
        <dbReference type="ARBA" id="ARBA00022840"/>
    </source>
</evidence>
<dbReference type="InterPro" id="IPR013155">
    <property type="entry name" value="M/V/L/I-tRNA-synth_anticd-bd"/>
</dbReference>
<evidence type="ECO:0000259" key="6">
    <source>
        <dbReference type="Pfam" id="PF08264"/>
    </source>
</evidence>
<protein>
    <submittedName>
        <fullName evidence="7">Valine--tRNA ligase, chloroplastic/mitochondrial 2</fullName>
    </submittedName>
</protein>
<sequence length="82" mass="9056">MPFITEELWHELAERGPKDYVCVAHWPKVAVPANSAETLAEMERTLAIVAGVRNVRNQKNIGPTKQVALAVKTDSPAEVQAY</sequence>
<dbReference type="EMBL" id="BKCJ011775538">
    <property type="protein sequence ID" value="GFD51880.1"/>
    <property type="molecule type" value="Genomic_DNA"/>
</dbReference>
<gene>
    <name evidence="7" type="ORF">Tci_923849</name>
</gene>
<dbReference type="GO" id="GO:0006418">
    <property type="term" value="P:tRNA aminoacylation for protein translation"/>
    <property type="evidence" value="ECO:0007669"/>
    <property type="project" value="InterPro"/>
</dbReference>
<keyword evidence="3" id="KW-0067">ATP-binding</keyword>
<name>A0A699X027_TANCI</name>
<dbReference type="SUPFAM" id="SSF47323">
    <property type="entry name" value="Anticodon-binding domain of a subclass of class I aminoacyl-tRNA synthetases"/>
    <property type="match status" value="1"/>
</dbReference>
<organism evidence="7">
    <name type="scientific">Tanacetum cinerariifolium</name>
    <name type="common">Dalmatian daisy</name>
    <name type="synonym">Chrysanthemum cinerariifolium</name>
    <dbReference type="NCBI Taxonomy" id="118510"/>
    <lineage>
        <taxon>Eukaryota</taxon>
        <taxon>Viridiplantae</taxon>
        <taxon>Streptophyta</taxon>
        <taxon>Embryophyta</taxon>
        <taxon>Tracheophyta</taxon>
        <taxon>Spermatophyta</taxon>
        <taxon>Magnoliopsida</taxon>
        <taxon>eudicotyledons</taxon>
        <taxon>Gunneridae</taxon>
        <taxon>Pentapetalae</taxon>
        <taxon>asterids</taxon>
        <taxon>campanulids</taxon>
        <taxon>Asterales</taxon>
        <taxon>Asteraceae</taxon>
        <taxon>Asteroideae</taxon>
        <taxon>Anthemideae</taxon>
        <taxon>Anthemidinae</taxon>
        <taxon>Tanacetum</taxon>
    </lineage>
</organism>
<evidence type="ECO:0000256" key="1">
    <source>
        <dbReference type="ARBA" id="ARBA00022598"/>
    </source>
</evidence>
<keyword evidence="2" id="KW-0547">Nucleotide-binding</keyword>
<evidence type="ECO:0000313" key="7">
    <source>
        <dbReference type="EMBL" id="GFD51880.1"/>
    </source>
</evidence>